<dbReference type="EMBL" id="AEVO01000048">
    <property type="protein sequence ID" value="EFY07194.1"/>
    <property type="molecule type" value="Genomic_DNA"/>
</dbReference>
<keyword evidence="7 9" id="KW-0472">Membrane</keyword>
<dbReference type="GO" id="GO:0022857">
    <property type="term" value="F:transmembrane transporter activity"/>
    <property type="evidence" value="ECO:0007669"/>
    <property type="project" value="UniProtKB-UniRule"/>
</dbReference>
<keyword evidence="2 9" id="KW-0813">Transport</keyword>
<dbReference type="Pfam" id="PF04290">
    <property type="entry name" value="DctQ"/>
    <property type="match status" value="1"/>
</dbReference>
<dbReference type="OrthoDB" id="2085311at2"/>
<feature type="transmembrane region" description="Helical" evidence="9">
    <location>
        <begin position="135"/>
        <end position="153"/>
    </location>
</feature>
<dbReference type="PANTHER" id="PTHR35011:SF2">
    <property type="entry name" value="2,3-DIKETO-L-GULONATE TRAP TRANSPORTER SMALL PERMEASE PROTEIN YIAM"/>
    <property type="match status" value="1"/>
</dbReference>
<dbReference type="GO" id="GO:0015740">
    <property type="term" value="P:C4-dicarboxylate transport"/>
    <property type="evidence" value="ECO:0007669"/>
    <property type="project" value="TreeGrafter"/>
</dbReference>
<comment type="subcellular location">
    <subcellularLocation>
        <location evidence="1 9">Cell inner membrane</location>
        <topology evidence="1 9">Multi-pass membrane protein</topology>
    </subcellularLocation>
</comment>
<sequence length="168" mass="19746">MKILKWIDDNLEIYLVNFLLANIAVWVFIQVVLRYIFSYSLPWSEELVRWCFVWLIWVGISYGFKVQKHVAIDFLVNKMPQKVRLIINLIINLIILWCMIKLAILGTEQILNPIIAKQNSIVLYWPFTDTHVTMLWLYASLPVGAFLSSIRVLQNIYADIKTALVIFK</sequence>
<evidence type="ECO:0000313" key="11">
    <source>
        <dbReference type="EMBL" id="EFY07194.1"/>
    </source>
</evidence>
<keyword evidence="6 9" id="KW-1133">Transmembrane helix</keyword>
<comment type="subunit">
    <text evidence="9">The complex comprises the extracytoplasmic solute receptor protein and the two transmembrane proteins.</text>
</comment>
<dbReference type="InterPro" id="IPR055348">
    <property type="entry name" value="DctQ"/>
</dbReference>
<organism evidence="11 12">
    <name type="scientific">Succinatimonas hippei (strain DSM 22608 / JCM 16073 / KCTC 15190 / YIT 12066)</name>
    <dbReference type="NCBI Taxonomy" id="762983"/>
    <lineage>
        <taxon>Bacteria</taxon>
        <taxon>Pseudomonadati</taxon>
        <taxon>Pseudomonadota</taxon>
        <taxon>Gammaproteobacteria</taxon>
        <taxon>Aeromonadales</taxon>
        <taxon>Succinivibrionaceae</taxon>
        <taxon>Succinatimonas</taxon>
    </lineage>
</organism>
<feature type="transmembrane region" description="Helical" evidence="9">
    <location>
        <begin position="12"/>
        <end position="35"/>
    </location>
</feature>
<evidence type="ECO:0000256" key="5">
    <source>
        <dbReference type="ARBA" id="ARBA00022692"/>
    </source>
</evidence>
<evidence type="ECO:0000259" key="10">
    <source>
        <dbReference type="Pfam" id="PF04290"/>
    </source>
</evidence>
<evidence type="ECO:0000313" key="12">
    <source>
        <dbReference type="Proteomes" id="UP000018458"/>
    </source>
</evidence>
<feature type="transmembrane region" description="Helical" evidence="9">
    <location>
        <begin position="47"/>
        <end position="64"/>
    </location>
</feature>
<evidence type="ECO:0000256" key="7">
    <source>
        <dbReference type="ARBA" id="ARBA00023136"/>
    </source>
</evidence>
<dbReference type="Proteomes" id="UP000018458">
    <property type="component" value="Unassembled WGS sequence"/>
</dbReference>
<dbReference type="AlphaFoldDB" id="E8LJW4"/>
<evidence type="ECO:0000256" key="3">
    <source>
        <dbReference type="ARBA" id="ARBA00022475"/>
    </source>
</evidence>
<proteinExistence type="inferred from homology"/>
<keyword evidence="4 9" id="KW-0997">Cell inner membrane</keyword>
<protein>
    <recommendedName>
        <fullName evidence="9">TRAP transporter small permease protein</fullName>
    </recommendedName>
</protein>
<comment type="similarity">
    <text evidence="8 9">Belongs to the TRAP transporter small permease family.</text>
</comment>
<dbReference type="GO" id="GO:0005886">
    <property type="term" value="C:plasma membrane"/>
    <property type="evidence" value="ECO:0007669"/>
    <property type="project" value="UniProtKB-SubCell"/>
</dbReference>
<dbReference type="RefSeq" id="WP_009143202.1">
    <property type="nucleotide sequence ID" value="NZ_GL830985.1"/>
</dbReference>
<dbReference type="eggNOG" id="COG3090">
    <property type="taxonomic scope" value="Bacteria"/>
</dbReference>
<feature type="transmembrane region" description="Helical" evidence="9">
    <location>
        <begin position="85"/>
        <end position="104"/>
    </location>
</feature>
<dbReference type="PANTHER" id="PTHR35011">
    <property type="entry name" value="2,3-DIKETO-L-GULONATE TRAP TRANSPORTER SMALL PERMEASE PROTEIN YIAM"/>
    <property type="match status" value="1"/>
</dbReference>
<evidence type="ECO:0000256" key="8">
    <source>
        <dbReference type="ARBA" id="ARBA00038436"/>
    </source>
</evidence>
<evidence type="ECO:0000256" key="6">
    <source>
        <dbReference type="ARBA" id="ARBA00022989"/>
    </source>
</evidence>
<dbReference type="InterPro" id="IPR007387">
    <property type="entry name" value="TRAP_DctQ"/>
</dbReference>
<dbReference type="HOGENOM" id="CLU_086356_3_3_6"/>
<evidence type="ECO:0000256" key="9">
    <source>
        <dbReference type="RuleBase" id="RU369079"/>
    </source>
</evidence>
<dbReference type="STRING" id="762983.HMPREF9444_01000"/>
<gene>
    <name evidence="11" type="ORF">HMPREF9444_01000</name>
</gene>
<comment type="function">
    <text evidence="9">Part of the tripartite ATP-independent periplasmic (TRAP) transport system.</text>
</comment>
<evidence type="ECO:0000256" key="2">
    <source>
        <dbReference type="ARBA" id="ARBA00022448"/>
    </source>
</evidence>
<keyword evidence="5 9" id="KW-0812">Transmembrane</keyword>
<evidence type="ECO:0000256" key="1">
    <source>
        <dbReference type="ARBA" id="ARBA00004429"/>
    </source>
</evidence>
<reference evidence="11 12" key="1">
    <citation type="submission" date="2011-01" db="EMBL/GenBank/DDBJ databases">
        <authorList>
            <person name="Weinstock G."/>
            <person name="Sodergren E."/>
            <person name="Clifton S."/>
            <person name="Fulton L."/>
            <person name="Fulton B."/>
            <person name="Courtney L."/>
            <person name="Fronick C."/>
            <person name="Harrison M."/>
            <person name="Strong C."/>
            <person name="Farmer C."/>
            <person name="Delahaunty K."/>
            <person name="Markovic C."/>
            <person name="Hall O."/>
            <person name="Minx P."/>
            <person name="Tomlinson C."/>
            <person name="Mitreva M."/>
            <person name="Hou S."/>
            <person name="Chen J."/>
            <person name="Wollam A."/>
            <person name="Pepin K.H."/>
            <person name="Johnson M."/>
            <person name="Bhonagiri V."/>
            <person name="Zhang X."/>
            <person name="Suruliraj S."/>
            <person name="Warren W."/>
            <person name="Chinwalla A."/>
            <person name="Mardis E.R."/>
            <person name="Wilson R.K."/>
        </authorList>
    </citation>
    <scope>NUCLEOTIDE SEQUENCE [LARGE SCALE GENOMIC DNA]</scope>
    <source>
        <strain evidence="12">DSM 22608 / JCM 16073 / KCTC 15190 / YIT 12066</strain>
    </source>
</reference>
<evidence type="ECO:0000256" key="4">
    <source>
        <dbReference type="ARBA" id="ARBA00022519"/>
    </source>
</evidence>
<comment type="caution">
    <text evidence="11">The sequence shown here is derived from an EMBL/GenBank/DDBJ whole genome shotgun (WGS) entry which is preliminary data.</text>
</comment>
<feature type="domain" description="Tripartite ATP-independent periplasmic transporters DctQ component" evidence="10">
    <location>
        <begin position="23"/>
        <end position="161"/>
    </location>
</feature>
<keyword evidence="12" id="KW-1185">Reference proteome</keyword>
<accession>E8LJW4</accession>
<name>E8LJW4_SUCHY</name>
<keyword evidence="3" id="KW-1003">Cell membrane</keyword>